<feature type="domain" description="DUF11" evidence="3">
    <location>
        <begin position="790"/>
        <end position="906"/>
    </location>
</feature>
<feature type="domain" description="DUF11" evidence="3">
    <location>
        <begin position="50"/>
        <end position="166"/>
    </location>
</feature>
<feature type="region of interest" description="Disordered" evidence="1">
    <location>
        <begin position="2367"/>
        <end position="2489"/>
    </location>
</feature>
<dbReference type="STRING" id="675864.SAMN04489747_3894"/>
<feature type="region of interest" description="Disordered" evidence="1">
    <location>
        <begin position="890"/>
        <end position="912"/>
    </location>
</feature>
<feature type="domain" description="DUF11" evidence="3">
    <location>
        <begin position="1656"/>
        <end position="1772"/>
    </location>
</feature>
<evidence type="ECO:0000256" key="2">
    <source>
        <dbReference type="SAM" id="Phobius"/>
    </source>
</evidence>
<feature type="compositionally biased region" description="Polar residues" evidence="1">
    <location>
        <begin position="890"/>
        <end position="906"/>
    </location>
</feature>
<dbReference type="PANTHER" id="PTHR34819:SF3">
    <property type="entry name" value="CELL SURFACE PROTEIN"/>
    <property type="match status" value="1"/>
</dbReference>
<keyword evidence="2" id="KW-1133">Transmembrane helix</keyword>
<dbReference type="InterPro" id="IPR013783">
    <property type="entry name" value="Ig-like_fold"/>
</dbReference>
<organism evidence="4 5">
    <name type="scientific">Auraticoccus monumenti</name>
    <dbReference type="NCBI Taxonomy" id="675864"/>
    <lineage>
        <taxon>Bacteria</taxon>
        <taxon>Bacillati</taxon>
        <taxon>Actinomycetota</taxon>
        <taxon>Actinomycetes</taxon>
        <taxon>Propionibacteriales</taxon>
        <taxon>Propionibacteriaceae</taxon>
        <taxon>Auraticoccus</taxon>
    </lineage>
</organism>
<feature type="compositionally biased region" description="Polar residues" evidence="1">
    <location>
        <begin position="1632"/>
        <end position="1647"/>
    </location>
</feature>
<feature type="domain" description="DUF11" evidence="3">
    <location>
        <begin position="1038"/>
        <end position="1152"/>
    </location>
</feature>
<dbReference type="OrthoDB" id="158862at2"/>
<dbReference type="EMBL" id="LT629688">
    <property type="protein sequence ID" value="SDE61044.1"/>
    <property type="molecule type" value="Genomic_DNA"/>
</dbReference>
<feature type="domain" description="DUF11" evidence="3">
    <location>
        <begin position="1531"/>
        <end position="1647"/>
    </location>
</feature>
<keyword evidence="2" id="KW-0472">Membrane</keyword>
<feature type="domain" description="DUF11" evidence="3">
    <location>
        <begin position="1779"/>
        <end position="1893"/>
    </location>
</feature>
<evidence type="ECO:0000313" key="5">
    <source>
        <dbReference type="Proteomes" id="UP000198546"/>
    </source>
</evidence>
<feature type="domain" description="DUF11" evidence="3">
    <location>
        <begin position="1284"/>
        <end position="1399"/>
    </location>
</feature>
<evidence type="ECO:0000313" key="4">
    <source>
        <dbReference type="EMBL" id="SDE61044.1"/>
    </source>
</evidence>
<keyword evidence="2" id="KW-0812">Transmembrane</keyword>
<proteinExistence type="predicted"/>
<reference evidence="4 5" key="1">
    <citation type="submission" date="2016-10" db="EMBL/GenBank/DDBJ databases">
        <authorList>
            <person name="de Groot N.N."/>
        </authorList>
    </citation>
    <scope>NUCLEOTIDE SEQUENCE [LARGE SCALE GENOMIC DNA]</scope>
    <source>
        <strain evidence="4 5">MON 2.2</strain>
    </source>
</reference>
<protein>
    <submittedName>
        <fullName evidence="4">Conserved repeat domain-containing protein</fullName>
    </submittedName>
</protein>
<feature type="compositionally biased region" description="Low complexity" evidence="1">
    <location>
        <begin position="1409"/>
        <end position="1418"/>
    </location>
</feature>
<feature type="compositionally biased region" description="Polar residues" evidence="1">
    <location>
        <begin position="1876"/>
        <end position="1893"/>
    </location>
</feature>
<feature type="region of interest" description="Disordered" evidence="1">
    <location>
        <begin position="1876"/>
        <end position="1901"/>
    </location>
</feature>
<dbReference type="Gene3D" id="2.60.40.10">
    <property type="entry name" value="Immunoglobulins"/>
    <property type="match status" value="7"/>
</dbReference>
<dbReference type="GO" id="GO:0005975">
    <property type="term" value="P:carbohydrate metabolic process"/>
    <property type="evidence" value="ECO:0007669"/>
    <property type="project" value="UniProtKB-ARBA"/>
</dbReference>
<dbReference type="InterPro" id="IPR001434">
    <property type="entry name" value="OmcB-like_DUF11"/>
</dbReference>
<feature type="domain" description="DUF11" evidence="3">
    <location>
        <begin position="1408"/>
        <end position="1523"/>
    </location>
</feature>
<feature type="domain" description="DUF11" evidence="3">
    <location>
        <begin position="2269"/>
        <end position="2382"/>
    </location>
</feature>
<evidence type="ECO:0000256" key="1">
    <source>
        <dbReference type="SAM" id="MobiDB-lite"/>
    </source>
</evidence>
<feature type="region of interest" description="Disordered" evidence="1">
    <location>
        <begin position="1632"/>
        <end position="1657"/>
    </location>
</feature>
<feature type="domain" description="DUF11" evidence="3">
    <location>
        <begin position="2150"/>
        <end position="2261"/>
    </location>
</feature>
<sequence>MVITIDVDVPADYRPATFTNSATVVSAATADPDQGDNTGTVSGDAAAQSDLSVSTTPVSETAVPGTEVTWQVLVRNAGPATAREVTLTELLPDGVTLVSLSGDDVVCDLDTGVCTLGDLAPGATRALTVVAAVDEDYQAPTVTSTVSVTSSTPDPVPADNTASSTLTTVASADVSVVKTVDPGTLSPGEPATFTLTVANAGPSVARDVTVTDPVDPALTVSGTEGADCEIGGTGTVSCDLGDLVPDADPVVITIDVDVPADYAAGTFANTALVASTTADPDTDDNTGSVSGPAAPLADLSVTKTPVSGTAVPGSQVSWTVVVRNDGPATARAVTLSEVLPQGVDLVSLTGDDAVCDTATGLCTLGDLAPGQERTLTVVATVPAGFDQPTLTATAGAAAATADPDDTDNVASSTIPVSASADLSLVKTVDPGTLSPGESATFTLTVDNAGPSVAREVTVSDPIDPALTVTAVSGADCETAQTVTCSLGDLAPDTDPVVITVQVDVPADYEPAGFANSATVSATTPDPSAGNNTGTVTGDAVATADLSVTNTPVSEEAVPGTEATWTVVVSNDGPALARGVTLTDVVPSGVTLVSLTGAGVSCDVATGVCTLGDLAPGASRTITVVAAVAPDYTSPSVTSTATVASATLDPDDSDDVAVSTLPASPRADLVVSNTAVDAAAVPGTESTWTVVVRNDGPSVARGVTAQDVLPAGVTLVSLTGDGVTCDTATGRCTLGDLAPGASRTLTVVAAVPADYDRSTVTSTVTVDATTVDPDPADNVGSSVLPVAPLADLSLVKTVDPGTLSPGEPATFTLTVDNAGPSVARAVTVTDPVDPALEVTAATGADCEISETGTVSCDLGDLAPDAEPVVITIDVDVPPGYAADTFANNAVVSSPTEDPDTADNTGTVSGDAAPLADLSVTNTPVSGEATPGTEVTWTVLVRNDGPATARGVSLTKALPAGVTLVSVTGDDTDCDLATATCALGDLAPGQTLILTMVAAVADDYDQPTVTSTASLASATTDPDTTDNVAPSTLGATGSADLSLVKTVDPEVLSPGEPATFTLTVDNAGPSVARQVTVTDPVDPALTVTGVSGADCEIGQTVTCDLGDLAPDAEPVVITIDVDVPADYAADTFTNNAVVGSATPDPVATDNTGTVSGPAAAQADLSVNNVPGPGPAVPGGQVSWTVVVTNDGPALARNATLTDLLPAGVTLVSLTGDDVVCDTGTGVCSLGDLAPGEGRTLTVVAEIDPGFDEPTLTSTATVTASTTDPDTADNVASSTLVVTGAADLSLVKTVDPDVLSPGEPATFTLTVENAGPSVARDVRVTDEVDAELVVTGTDGADCTVTGGTVDCYLGDLAPDADPVVITIDVDVPETFQPATFTNSATVASTTPDPDAGDNTGTVSGDSVPRADVSVSTTPVTGTAVPGTEVSWQVVVSNAGPATARGVTLTELLPEGVTLVSLSGDDVVCDLDTGVCTLGELAPGASRTLTVVAAVGAGYDAPTVTSTATVDATTLDPDAGNDVSVSTLTTAASADVSLVKTVDPDVLSPGEPATFTLTVENAGPSVARDVTVTDPVDPALEVTAVDGADCEVGGTSTVSCALGDLAPDADPVVITIDVDVPPGYADGTFANTALVTSTTPDPDQGDNTGSVSGPAAPSADLSVTQTPVTGAAVPGSQVSWTVVVRNDGPATARAVTLSEVLPEGVNLVSLTGDGVVCDTATGLCTLGDLAPGEERTLTVVATVPAGYDQPTLTATAGAAAATADPDDTDNVASSTIPVSASADLSLVKTVDPGTLSPGEPATFTLTVDNAGPSVARDVRVIDPVDPALAVTAVSGADCELGQTVTCDLGDLAPDADPVVITIDVDVPASYQPAGFTNSATVSATTPDPSAADNTGTVSGPAAPRADLSVTNAPDSQVVVPGTEISWTVVVRNDGPAVARGVTVTDLLPAGVTLVSLSGDGLECDPVTGTCTVGELAPGQFLTLTVVAAVPADYAAPTLTSTASVTGTTLDPDDSDNVASSTLPVVGQADLALVKTVEPGTLSPGEPATFVLAVTNAGPSVARGVTVTDPVDPELTVTAVTGADCTTTEGGVVGCDLGDLAPGAEPVVVRVVVDVPADYASDTFTNTATVSSATDDPDVSDDEGTVSGDAVARADLALTKTAVGPLTAGTQGSWRLTVLNEGPAVARDVSVTDVLPAGATPVATEGCAPVGSTVTCSVPELAPGASVTWTVTADLASDLDGTLTNSATVGSATAETDPADDTATTTDPVGRVSDLQLSKTVDTENARQGDVVTWTVVVSNDGPSDADAVVVEDDWPEGAQLLDAEADQGEFDPGTGLWSVGGLTVGASATLTLEARLTGTGEVVNTASVTSASVDLDPSGDVASASVSAEPAEPPVDPTEPPVDPTEPPVDPTEPPVDPTEPPVDPTEPPVDPTEPPVDPTEPPVDPTEPPVDPTEPPVDPTQQPVDPGVPPTAPDQPADPSGPRDPLATTGGPPVLLALLGLVTVLAGAGSVANGLRRRR</sequence>
<feature type="domain" description="DUF11" evidence="3">
    <location>
        <begin position="1902"/>
        <end position="2018"/>
    </location>
</feature>
<feature type="domain" description="DUF11" evidence="3">
    <location>
        <begin position="667"/>
        <end position="781"/>
    </location>
</feature>
<dbReference type="Proteomes" id="UP000198546">
    <property type="component" value="Chromosome i"/>
</dbReference>
<feature type="domain" description="DUF11" evidence="3">
    <location>
        <begin position="2025"/>
        <end position="2141"/>
    </location>
</feature>
<feature type="region of interest" description="Disordered" evidence="1">
    <location>
        <begin position="1381"/>
        <end position="1418"/>
    </location>
</feature>
<feature type="domain" description="DUF11" evidence="3">
    <location>
        <begin position="544"/>
        <end position="659"/>
    </location>
</feature>
<evidence type="ECO:0000259" key="3">
    <source>
        <dbReference type="Pfam" id="PF01345"/>
    </source>
</evidence>
<feature type="region of interest" description="Disordered" evidence="1">
    <location>
        <begin position="29"/>
        <end position="49"/>
    </location>
</feature>
<dbReference type="InterPro" id="IPR047589">
    <property type="entry name" value="DUF11_rpt"/>
</dbReference>
<dbReference type="InterPro" id="IPR051172">
    <property type="entry name" value="Chlamydia_OmcB"/>
</dbReference>
<dbReference type="Pfam" id="PF01345">
    <property type="entry name" value="DUF11"/>
    <property type="match status" value="19"/>
</dbReference>
<feature type="domain" description="DUF11" evidence="3">
    <location>
        <begin position="298"/>
        <end position="414"/>
    </location>
</feature>
<gene>
    <name evidence="4" type="ORF">SAMN04489747_3894</name>
</gene>
<accession>A0A1G7EBE6</accession>
<feature type="compositionally biased region" description="Pro residues" evidence="1">
    <location>
        <begin position="2387"/>
        <end position="2455"/>
    </location>
</feature>
<name>A0A1G7EBE6_9ACTN</name>
<feature type="domain" description="DUF11" evidence="3">
    <location>
        <begin position="173"/>
        <end position="289"/>
    </location>
</feature>
<dbReference type="PANTHER" id="PTHR34819">
    <property type="entry name" value="LARGE CYSTEINE-RICH PERIPLASMIC PROTEIN OMCB"/>
    <property type="match status" value="1"/>
</dbReference>
<feature type="transmembrane region" description="Helical" evidence="2">
    <location>
        <begin position="2491"/>
        <end position="2512"/>
    </location>
</feature>
<feature type="domain" description="DUF11" evidence="3">
    <location>
        <begin position="421"/>
        <end position="536"/>
    </location>
</feature>
<keyword evidence="5" id="KW-1185">Reference proteome</keyword>
<feature type="domain" description="DUF11" evidence="3">
    <location>
        <begin position="1161"/>
        <end position="1277"/>
    </location>
</feature>
<dbReference type="NCBIfam" id="TIGR01451">
    <property type="entry name" value="B_ant_repeat"/>
    <property type="match status" value="18"/>
</dbReference>
<feature type="compositionally biased region" description="Low complexity" evidence="1">
    <location>
        <begin position="2377"/>
        <end position="2386"/>
    </location>
</feature>
<feature type="domain" description="DUF11" evidence="3">
    <location>
        <begin position="915"/>
        <end position="1030"/>
    </location>
</feature>
<dbReference type="RefSeq" id="WP_090595790.1">
    <property type="nucleotide sequence ID" value="NZ_LT629688.1"/>
</dbReference>